<evidence type="ECO:0000313" key="2">
    <source>
        <dbReference type="Proteomes" id="UP000735302"/>
    </source>
</evidence>
<gene>
    <name evidence="1" type="ORF">PoB_002446200</name>
</gene>
<sequence length="137" mass="14637">MASASISGQGEEGGGAGNNTQIFLVPHSLSASWRPRAFFTRIKEALKRSLADPKLRPDQTGNVWTQTVPGRLYLSQTAVPIRTPTRSPLPPPRPPALVFCLVMAPIAYRRVPGVTATAEAGLSNSPSLEKNTGPHLL</sequence>
<dbReference type="AlphaFoldDB" id="A0AAV3ZTS6"/>
<dbReference type="Proteomes" id="UP000735302">
    <property type="component" value="Unassembled WGS sequence"/>
</dbReference>
<name>A0AAV3ZTS6_9GAST</name>
<keyword evidence="2" id="KW-1185">Reference proteome</keyword>
<accession>A0AAV3ZTS6</accession>
<dbReference type="EMBL" id="BLXT01002828">
    <property type="protein sequence ID" value="GFN97956.1"/>
    <property type="molecule type" value="Genomic_DNA"/>
</dbReference>
<reference evidence="1 2" key="1">
    <citation type="journal article" date="2021" name="Elife">
        <title>Chloroplast acquisition without the gene transfer in kleptoplastic sea slugs, Plakobranchus ocellatus.</title>
        <authorList>
            <person name="Maeda T."/>
            <person name="Takahashi S."/>
            <person name="Yoshida T."/>
            <person name="Shimamura S."/>
            <person name="Takaki Y."/>
            <person name="Nagai Y."/>
            <person name="Toyoda A."/>
            <person name="Suzuki Y."/>
            <person name="Arimoto A."/>
            <person name="Ishii H."/>
            <person name="Satoh N."/>
            <person name="Nishiyama T."/>
            <person name="Hasebe M."/>
            <person name="Maruyama T."/>
            <person name="Minagawa J."/>
            <person name="Obokata J."/>
            <person name="Shigenobu S."/>
        </authorList>
    </citation>
    <scope>NUCLEOTIDE SEQUENCE [LARGE SCALE GENOMIC DNA]</scope>
</reference>
<comment type="caution">
    <text evidence="1">The sequence shown here is derived from an EMBL/GenBank/DDBJ whole genome shotgun (WGS) entry which is preliminary data.</text>
</comment>
<proteinExistence type="predicted"/>
<organism evidence="1 2">
    <name type="scientific">Plakobranchus ocellatus</name>
    <dbReference type="NCBI Taxonomy" id="259542"/>
    <lineage>
        <taxon>Eukaryota</taxon>
        <taxon>Metazoa</taxon>
        <taxon>Spiralia</taxon>
        <taxon>Lophotrochozoa</taxon>
        <taxon>Mollusca</taxon>
        <taxon>Gastropoda</taxon>
        <taxon>Heterobranchia</taxon>
        <taxon>Euthyneura</taxon>
        <taxon>Panpulmonata</taxon>
        <taxon>Sacoglossa</taxon>
        <taxon>Placobranchoidea</taxon>
        <taxon>Plakobranchidae</taxon>
        <taxon>Plakobranchus</taxon>
    </lineage>
</organism>
<evidence type="ECO:0000313" key="1">
    <source>
        <dbReference type="EMBL" id="GFN97956.1"/>
    </source>
</evidence>
<protein>
    <submittedName>
        <fullName evidence="1">Uncharacterized protein</fullName>
    </submittedName>
</protein>